<evidence type="ECO:0000313" key="2">
    <source>
        <dbReference type="Proteomes" id="UP000005551"/>
    </source>
</evidence>
<reference evidence="1 2" key="1">
    <citation type="submission" date="2012-05" db="EMBL/GenBank/DDBJ databases">
        <title>Genome sequence of Nitritalea halalkaliphila LW7.</title>
        <authorList>
            <person name="Jangir P.K."/>
            <person name="Singh A."/>
            <person name="Shivaji S."/>
            <person name="Sharma R."/>
        </authorList>
    </citation>
    <scope>NUCLEOTIDE SEQUENCE [LARGE SCALE GENOMIC DNA]</scope>
    <source>
        <strain evidence="1 2">LW7</strain>
    </source>
</reference>
<protein>
    <recommendedName>
        <fullName evidence="3">DUF4403 family protein</fullName>
    </recommendedName>
</protein>
<organism evidence="1 2">
    <name type="scientific">Nitritalea halalkaliphila LW7</name>
    <dbReference type="NCBI Taxonomy" id="1189621"/>
    <lineage>
        <taxon>Bacteria</taxon>
        <taxon>Pseudomonadati</taxon>
        <taxon>Bacteroidota</taxon>
        <taxon>Cytophagia</taxon>
        <taxon>Cytophagales</taxon>
        <taxon>Cyclobacteriaceae</taxon>
        <taxon>Nitritalea</taxon>
    </lineage>
</organism>
<proteinExistence type="predicted"/>
<gene>
    <name evidence="1" type="ORF">A3SI_08014</name>
</gene>
<keyword evidence="2" id="KW-1185">Reference proteome</keyword>
<accession>I5C5V7</accession>
<evidence type="ECO:0000313" key="1">
    <source>
        <dbReference type="EMBL" id="EIM77209.1"/>
    </source>
</evidence>
<comment type="caution">
    <text evidence="1">The sequence shown here is derived from an EMBL/GenBank/DDBJ whole genome shotgun (WGS) entry which is preliminary data.</text>
</comment>
<dbReference type="AlphaFoldDB" id="I5C5V7"/>
<dbReference type="Proteomes" id="UP000005551">
    <property type="component" value="Unassembled WGS sequence"/>
</dbReference>
<sequence>MAHRLRLNPKENQVELDLLMEAKVRTAPATARARRPAEGLPPLKPLAGPLPAVSTLFLPVQVPYTALEGPLQAEVLNKGFRVNRKNTVVPRNLKAISYAERTLLEVDADVLKADGSSVPGTFFFLGDLGFSPEALEIRFENIQSGVEIDDATIRTGVRLRQNKLRRNLQARSTLSLQEPIAEVERMLEGRLQENSSLLQGASFSRIRLADIQFYPQEKGIEAQLEISTEIKRFPIRLSLY</sequence>
<dbReference type="InterPro" id="IPR025515">
    <property type="entry name" value="DUF4403"/>
</dbReference>
<dbReference type="RefSeq" id="WP_009054502.1">
    <property type="nucleotide sequence ID" value="NZ_AJYA01000016.1"/>
</dbReference>
<name>I5C5V7_9BACT</name>
<dbReference type="Pfam" id="PF14356">
    <property type="entry name" value="DUF4403"/>
    <property type="match status" value="1"/>
</dbReference>
<dbReference type="STRING" id="1189621.A3SI_08014"/>
<dbReference type="EMBL" id="AJYA01000016">
    <property type="protein sequence ID" value="EIM77209.1"/>
    <property type="molecule type" value="Genomic_DNA"/>
</dbReference>
<evidence type="ECO:0008006" key="3">
    <source>
        <dbReference type="Google" id="ProtNLM"/>
    </source>
</evidence>